<dbReference type="Proteomes" id="UP000025241">
    <property type="component" value="Chromosome I"/>
</dbReference>
<dbReference type="RefSeq" id="WP_043254846.1">
    <property type="nucleotide sequence ID" value="NZ_HG322950.1"/>
</dbReference>
<evidence type="ECO:0000256" key="1">
    <source>
        <dbReference type="SAM" id="MobiDB-lite"/>
    </source>
</evidence>
<keyword evidence="3" id="KW-1185">Reference proteome</keyword>
<feature type="region of interest" description="Disordered" evidence="1">
    <location>
        <begin position="48"/>
        <end position="69"/>
    </location>
</feature>
<accession>A0A024HNI6</accession>
<dbReference type="AlphaFoldDB" id="A0A024HNI6"/>
<organism evidence="2 3">
    <name type="scientific">Pseudomonas knackmussii (strain DSM 6978 / CCUG 54928 / LMG 23759 / B13)</name>
    <dbReference type="NCBI Taxonomy" id="1301098"/>
    <lineage>
        <taxon>Bacteria</taxon>
        <taxon>Pseudomonadati</taxon>
        <taxon>Pseudomonadota</taxon>
        <taxon>Gammaproteobacteria</taxon>
        <taxon>Pseudomonadales</taxon>
        <taxon>Pseudomonadaceae</taxon>
        <taxon>Pseudomonas</taxon>
    </lineage>
</organism>
<proteinExistence type="predicted"/>
<gene>
    <name evidence="2" type="ORF">PKB_4674</name>
</gene>
<protein>
    <submittedName>
        <fullName evidence="2">Uncharacterized protein</fullName>
    </submittedName>
</protein>
<reference evidence="2 3" key="1">
    <citation type="submission" date="2013-03" db="EMBL/GenBank/DDBJ databases">
        <authorList>
            <person name="Linke B."/>
        </authorList>
    </citation>
    <scope>NUCLEOTIDE SEQUENCE [LARGE SCALE GENOMIC DNA]</scope>
    <source>
        <strain evidence="2 3">B13</strain>
    </source>
</reference>
<evidence type="ECO:0000313" key="3">
    <source>
        <dbReference type="Proteomes" id="UP000025241"/>
    </source>
</evidence>
<dbReference type="OrthoDB" id="6912785at2"/>
<dbReference type="HOGENOM" id="CLU_186117_0_0_6"/>
<sequence length="69" mass="7903">MLEIVAHESAYLIEHLDEIEAVVTELSFNVQDDHWLVYTQACGHEHLDLPEADERQPAYETDPFHQAAA</sequence>
<name>A0A024HNI6_PSEKB</name>
<dbReference type="EMBL" id="HG322950">
    <property type="protein sequence ID" value="CDF85998.1"/>
    <property type="molecule type" value="Genomic_DNA"/>
</dbReference>
<evidence type="ECO:0000313" key="2">
    <source>
        <dbReference type="EMBL" id="CDF85998.1"/>
    </source>
</evidence>
<reference evidence="2 3" key="2">
    <citation type="submission" date="2014-05" db="EMBL/GenBank/DDBJ databases">
        <title>Genome sequence of the 3-chlorobenzoate degrading bacterium Pseudomonas knackmussii B13 shows multiple evidence for horizontal gene transfer.</title>
        <authorList>
            <person name="Miyazaki R."/>
            <person name="Bertelli C."/>
            <person name="Falquet L."/>
            <person name="Robinson-Rechavi M."/>
            <person name="Gharib W."/>
            <person name="Roy S."/>
            <person name="Van der Meer J.R."/>
        </authorList>
    </citation>
    <scope>NUCLEOTIDE SEQUENCE [LARGE SCALE GENOMIC DNA]</scope>
    <source>
        <strain evidence="2 3">B13</strain>
    </source>
</reference>
<feature type="compositionally biased region" description="Basic and acidic residues" evidence="1">
    <location>
        <begin position="48"/>
        <end position="57"/>
    </location>
</feature>
<dbReference type="KEGG" id="pkc:PKB_4674"/>
<dbReference type="PATRIC" id="fig|1301098.3.peg.4663"/>